<dbReference type="Gene3D" id="2.60.40.1910">
    <property type="match status" value="2"/>
</dbReference>
<feature type="domain" description="ERAP1-like C-terminal" evidence="24">
    <location>
        <begin position="576"/>
        <end position="893"/>
    </location>
</feature>
<evidence type="ECO:0000256" key="7">
    <source>
        <dbReference type="ARBA" id="ARBA00022622"/>
    </source>
</evidence>
<dbReference type="InterPro" id="IPR027268">
    <property type="entry name" value="Peptidase_M4/M1_CTD_sf"/>
</dbReference>
<dbReference type="GO" id="GO:0006508">
    <property type="term" value="P:proteolysis"/>
    <property type="evidence" value="ECO:0007669"/>
    <property type="project" value="UniProtKB-KW"/>
</dbReference>
<dbReference type="Pfam" id="PF11838">
    <property type="entry name" value="ERAP1_C"/>
    <property type="match status" value="3"/>
</dbReference>
<dbReference type="GO" id="GO:0008270">
    <property type="term" value="F:zinc ion binding"/>
    <property type="evidence" value="ECO:0007669"/>
    <property type="project" value="InterPro"/>
</dbReference>
<evidence type="ECO:0000256" key="4">
    <source>
        <dbReference type="ARBA" id="ARBA00012564"/>
    </source>
</evidence>
<feature type="domain" description="Aminopeptidase N-like N-terminal" evidence="25">
    <location>
        <begin position="930"/>
        <end position="1006"/>
    </location>
</feature>
<keyword evidence="9 19" id="KW-0479">Metal-binding</keyword>
<dbReference type="EMBL" id="AJWK01011046">
    <property type="status" value="NOT_ANNOTATED_CDS"/>
    <property type="molecule type" value="Genomic_DNA"/>
</dbReference>
<dbReference type="GO" id="GO:0043171">
    <property type="term" value="P:peptide catabolic process"/>
    <property type="evidence" value="ECO:0007669"/>
    <property type="project" value="TreeGrafter"/>
</dbReference>
<dbReference type="GO" id="GO:0042277">
    <property type="term" value="F:peptide binding"/>
    <property type="evidence" value="ECO:0007669"/>
    <property type="project" value="TreeGrafter"/>
</dbReference>
<evidence type="ECO:0000256" key="12">
    <source>
        <dbReference type="ARBA" id="ARBA00022833"/>
    </source>
</evidence>
<evidence type="ECO:0000259" key="24">
    <source>
        <dbReference type="Pfam" id="PF11838"/>
    </source>
</evidence>
<keyword evidence="11" id="KW-0378">Hydrolase</keyword>
<dbReference type="InterPro" id="IPR014782">
    <property type="entry name" value="Peptidase_M1_dom"/>
</dbReference>
<evidence type="ECO:0000256" key="5">
    <source>
        <dbReference type="ARBA" id="ARBA00015611"/>
    </source>
</evidence>
<comment type="cofactor">
    <cofactor evidence="19">
        <name>Zn(2+)</name>
        <dbReference type="ChEBI" id="CHEBI:29105"/>
    </cofactor>
    <text evidence="19">Binds 1 zinc ion per subunit.</text>
</comment>
<dbReference type="SUPFAM" id="SSF55486">
    <property type="entry name" value="Metalloproteases ('zincins'), catalytic domain"/>
    <property type="match status" value="2"/>
</dbReference>
<dbReference type="GO" id="GO:0005615">
    <property type="term" value="C:extracellular space"/>
    <property type="evidence" value="ECO:0007669"/>
    <property type="project" value="TreeGrafter"/>
</dbReference>
<evidence type="ECO:0000256" key="3">
    <source>
        <dbReference type="ARBA" id="ARBA00010136"/>
    </source>
</evidence>
<keyword evidence="17" id="KW-0449">Lipoprotein</keyword>
<reference evidence="26" key="1">
    <citation type="submission" date="2020-05" db="UniProtKB">
        <authorList>
            <consortium name="EnsemblMetazoa"/>
        </authorList>
    </citation>
    <scope>IDENTIFICATION</scope>
    <source>
        <strain evidence="26">Jacobina</strain>
    </source>
</reference>
<dbReference type="GO" id="GO:0005886">
    <property type="term" value="C:plasma membrane"/>
    <property type="evidence" value="ECO:0007669"/>
    <property type="project" value="UniProtKB-SubCell"/>
</dbReference>
<name>A0A1B0CGE2_LUTLO</name>
<dbReference type="Pfam" id="PF17900">
    <property type="entry name" value="Peptidase_M1_N"/>
    <property type="match status" value="2"/>
</dbReference>
<dbReference type="PANTHER" id="PTHR11533:SF301">
    <property type="entry name" value="AMINOPEPTIDASE"/>
    <property type="match status" value="1"/>
</dbReference>
<dbReference type="GO" id="GO:0005737">
    <property type="term" value="C:cytoplasm"/>
    <property type="evidence" value="ECO:0007669"/>
    <property type="project" value="TreeGrafter"/>
</dbReference>
<evidence type="ECO:0000256" key="19">
    <source>
        <dbReference type="PIRSR" id="PIRSR634016-3"/>
    </source>
</evidence>
<organism evidence="26 27">
    <name type="scientific">Lutzomyia longipalpis</name>
    <name type="common">Sand fly</name>
    <dbReference type="NCBI Taxonomy" id="7200"/>
    <lineage>
        <taxon>Eukaryota</taxon>
        <taxon>Metazoa</taxon>
        <taxon>Ecdysozoa</taxon>
        <taxon>Arthropoda</taxon>
        <taxon>Hexapoda</taxon>
        <taxon>Insecta</taxon>
        <taxon>Pterygota</taxon>
        <taxon>Neoptera</taxon>
        <taxon>Endopterygota</taxon>
        <taxon>Diptera</taxon>
        <taxon>Nematocera</taxon>
        <taxon>Psychodoidea</taxon>
        <taxon>Psychodidae</taxon>
        <taxon>Lutzomyia</taxon>
        <taxon>Lutzomyia</taxon>
    </lineage>
</organism>
<evidence type="ECO:0000256" key="16">
    <source>
        <dbReference type="ARBA" id="ARBA00023180"/>
    </source>
</evidence>
<dbReference type="EnsemblMetazoa" id="LLOJ003443-RA">
    <property type="protein sequence ID" value="LLOJ003443-PA"/>
    <property type="gene ID" value="LLOJ003443"/>
</dbReference>
<dbReference type="Gene3D" id="1.10.390.10">
    <property type="entry name" value="Neutral Protease Domain 2"/>
    <property type="match status" value="2"/>
</dbReference>
<dbReference type="FunFam" id="2.60.40.1910:FF:000008">
    <property type="entry name" value="Aminopeptidase"/>
    <property type="match status" value="2"/>
</dbReference>
<evidence type="ECO:0000256" key="1">
    <source>
        <dbReference type="ARBA" id="ARBA00000098"/>
    </source>
</evidence>
<dbReference type="EC" id="3.4.11.2" evidence="4"/>
<dbReference type="Pfam" id="PF01433">
    <property type="entry name" value="Peptidase_M1"/>
    <property type="match status" value="2"/>
</dbReference>
<keyword evidence="15" id="KW-1015">Disulfide bond</keyword>
<evidence type="ECO:0000313" key="26">
    <source>
        <dbReference type="EnsemblMetazoa" id="LLOJ003443-PA"/>
    </source>
</evidence>
<feature type="domain" description="Peptidase M1 membrane alanine aminopeptidase" evidence="23">
    <location>
        <begin position="1048"/>
        <end position="1252"/>
    </location>
</feature>
<dbReference type="Gene3D" id="1.25.50.20">
    <property type="match status" value="3"/>
</dbReference>
<evidence type="ECO:0000256" key="21">
    <source>
        <dbReference type="SAM" id="MobiDB-lite"/>
    </source>
</evidence>
<dbReference type="GO" id="GO:0070006">
    <property type="term" value="F:metalloaminopeptidase activity"/>
    <property type="evidence" value="ECO:0007669"/>
    <property type="project" value="TreeGrafter"/>
</dbReference>
<feature type="signal peptide" evidence="22">
    <location>
        <begin position="1"/>
        <end position="17"/>
    </location>
</feature>
<evidence type="ECO:0000256" key="10">
    <source>
        <dbReference type="ARBA" id="ARBA00022729"/>
    </source>
</evidence>
<feature type="domain" description="ERAP1-like C-terminal" evidence="24">
    <location>
        <begin position="1342"/>
        <end position="1610"/>
    </location>
</feature>
<dbReference type="VEuPathDB" id="VectorBase:LLONM1_008568"/>
<keyword evidence="7" id="KW-0336">GPI-anchor</keyword>
<keyword evidence="10 22" id="KW-0732">Signal</keyword>
<feature type="domain" description="Aminopeptidase N-like N-terminal" evidence="25">
    <location>
        <begin position="48"/>
        <end position="240"/>
    </location>
</feature>
<evidence type="ECO:0000259" key="23">
    <source>
        <dbReference type="Pfam" id="PF01433"/>
    </source>
</evidence>
<keyword evidence="16" id="KW-0325">Glycoprotein</keyword>
<evidence type="ECO:0000256" key="8">
    <source>
        <dbReference type="ARBA" id="ARBA00022670"/>
    </source>
</evidence>
<keyword evidence="8" id="KW-0645">Protease</keyword>
<evidence type="ECO:0000256" key="20">
    <source>
        <dbReference type="PIRSR" id="PIRSR634016-4"/>
    </source>
</evidence>
<dbReference type="FunFam" id="1.10.390.10:FF:000019">
    <property type="entry name" value="Aminopeptidase"/>
    <property type="match status" value="2"/>
</dbReference>
<feature type="site" description="Transition state stabilizer" evidence="20">
    <location>
        <position position="436"/>
    </location>
</feature>
<dbReference type="PANTHER" id="PTHR11533">
    <property type="entry name" value="PROTEASE M1 ZINC METALLOPROTEASE"/>
    <property type="match status" value="1"/>
</dbReference>
<evidence type="ECO:0000256" key="17">
    <source>
        <dbReference type="ARBA" id="ARBA00023288"/>
    </source>
</evidence>
<dbReference type="InterPro" id="IPR024571">
    <property type="entry name" value="ERAP1-like_C_dom"/>
</dbReference>
<dbReference type="InterPro" id="IPR001930">
    <property type="entry name" value="Peptidase_M1"/>
</dbReference>
<keyword evidence="27" id="KW-1185">Reference proteome</keyword>
<sequence>MSPRVAIFLALIALATATTPHGERNPPEEDFSPKQGGAEYRLPTNVLPDSYVVTVTPYLYAEGGNSEWTFDGNVRINLRAITDGVTQIVLHATSLEIDNTRSSLRLGGGAQNFLSGTPTYNNQTAKLTFTTTSALTRDAIYTLELHYKGQIHNDMRGLYRSTYQEGQTTKRLASTQFQTTFARRFMPCFDEPSFKAVVTMQVYRPTNMRAWSNMGISTSNQLGDRTLDVFHPTPKVSTYLLALIISEFTSRSTPAGDAKPHSIIARPEMYDLSVYAFDVGRQILDRLGEALAYPYYEFMPKMDQAAIPDFSAGAMENLGLLTYRETNLLYSPIKTLTMTKQRIAAVIAHEQAHMWFGDLVTCDWWSYTWLNEGFARYYQYHGTALVETDLALGHQFVVEQLQGVFQMDSSNSTHPMTDPTVNSPSEVSGIFDNISYNKGATFIRMIDYHLGGDRLINALRSYLRDREFSTAVPNDLLRALQTQQQPQHEIDLVFNSWTTQPGYPVVNVNINSARSQATLTQKRFRSYSSETSDTERWSIPITFASKTQYSLTDTTTRHVMHTQELNVTLTPAPNAWVIFNVQQVGYYRVNYDTDSWNIIISALKETAHDGIHILNRAQIVDDLMNLARAGYVPYGTTFQMLEYLKSERNYIPWLSAFNGLNHFRRRITDGNKELFGKYIRGLLDGVYTHLGFAPKTSEPTIDIYNRANVISWACKYGHEDCLTNAKDQFAKLRNDPTNYIIPVDIRPTVYCEGLREGGQDAFNFLWQRYLSENVATEQIIILNSLGCTNTDATVNALIDNILSSAVRDQDKSSAFSNTYAHNEENIRRVWNYITNNHAKMQTALGSYGSVASYMSGVINRFRTNEELELVKTFINTHGNTFGDARESLNRAVANLEFDLYWDSKYMDHVIKGIGGAGIRTISAFLVLFTNGVEKRMVLTHFQTSYAKLFMPCFDQPDMKANYTLTVRRRADMTAWSNMPIATSAKDPNPDYILDTFHPTMSMSTYLLGLVVAEYSEKKIENTSGPEFFTISHPSMIDYTEYVAQVGHRKLKVLEAFLDFPLSAFMTKIHLVAVPDFNAYAMENPGLITFRESLMLYNARKTSMLHKLRIAMVATHEIAHMWFGGVVTCEWWSYTWLNEGLATYFAHQTVPGVEESSILSHLFTINVLQCALRNDADDSTIPMTNSDVETHEQIREMFYVVSYEKSASVVRMMEHYMGRGDFQKSLMQYIDKRKFNTATPDDLFAAFNNTLNHNEEFRDIFYTYTRQPGYPVVIINVNEARTSAEISQNKFHSYRKSIAGEDIWVIPITYTTRDEKNFTNTSRAFVLNCNDLEIPIDLTPDKWIIFNVQQVGYYRVNYDTKSWELIIEALKLSNHDGIHVINRAQIVDDLLALAQSDNVPYTTVFDMLQYLLDEQEYVPWRAALTHFEFISKRIPNNHRKLFNNYLKFLIGNTYERLGFLPKSPNDPPLEILHRGLIASWACRVAHKPCLDEARKQFMEFRKDTTAEINVDIRNVAYCEGVRDGDESTFEWMLQRYSEENMEIEQMTLLEGLGCANSESIVKLYLNRIFSNDEIIRKNQKFHAFSHLLSYNPDNVNRVWDYVKNNHERMSKISTFEINVDIRNVAYCEGVRDGDESTFEWMLQRYSKENMEIEQMTLLEGLGCANSESIVKLYLNRIFSNDEIIRKNQKFHAFSHLLSYNPDNVNRVWDYVKSNHERMSKILTNGYKDVLKYVKCITMRMNTPQQHEDLQKFIASNGHKFGQYRTGLEVAEKELGELMTWDSVHVTYENPRFPAASKCRQENLLLAGNTCPLEAFPCKIPNPLIPIPNGSAVDETFEIWRHRIVHIGIRFMNPHIELLHTPINAVTVAKMAGKSEDVHAFVHREHGAIFHILKSHLVVNFIKEHRLNEGQTIDGRLPGHVVCLMMKVSRDFEGSHIAEIPTTRQIESIVNELRTI</sequence>
<feature type="domain" description="ERAP1-like C-terminal" evidence="24">
    <location>
        <begin position="1615"/>
        <end position="1760"/>
    </location>
</feature>
<evidence type="ECO:0000256" key="2">
    <source>
        <dbReference type="ARBA" id="ARBA00004609"/>
    </source>
</evidence>
<dbReference type="GO" id="GO:0098552">
    <property type="term" value="C:side of membrane"/>
    <property type="evidence" value="ECO:0007669"/>
    <property type="project" value="UniProtKB-KW"/>
</dbReference>
<dbReference type="VEuPathDB" id="VectorBase:LLOJ003443"/>
<proteinExistence type="inferred from homology"/>
<dbReference type="InterPro" id="IPR042097">
    <property type="entry name" value="Aminopeptidase_N-like_N_sf"/>
</dbReference>
<evidence type="ECO:0000256" key="11">
    <source>
        <dbReference type="ARBA" id="ARBA00022801"/>
    </source>
</evidence>
<keyword evidence="13" id="KW-0482">Metalloprotease</keyword>
<dbReference type="Proteomes" id="UP000092461">
    <property type="component" value="Unassembled WGS sequence"/>
</dbReference>
<comment type="catalytic activity">
    <reaction evidence="1">
        <text>Release of an N-terminal amino acid, Xaa-|-Yaa- from a peptide, amide or arylamide. Xaa is preferably Ala, but may be most amino acids including Pro (slow action). When a terminal hydrophobic residue is followed by a prolyl residue, the two may be released as an intact Xaa-Pro dipeptide.</text>
        <dbReference type="EC" id="3.4.11.2"/>
    </reaction>
</comment>
<evidence type="ECO:0000256" key="15">
    <source>
        <dbReference type="ARBA" id="ARBA00023157"/>
    </source>
</evidence>
<comment type="similarity">
    <text evidence="3">Belongs to the peptidase M1 family.</text>
</comment>
<evidence type="ECO:0000256" key="18">
    <source>
        <dbReference type="PIRSR" id="PIRSR634016-1"/>
    </source>
</evidence>
<evidence type="ECO:0000259" key="25">
    <source>
        <dbReference type="Pfam" id="PF17900"/>
    </source>
</evidence>
<feature type="region of interest" description="Disordered" evidence="21">
    <location>
        <begin position="19"/>
        <end position="38"/>
    </location>
</feature>
<keyword evidence="14" id="KW-0472">Membrane</keyword>
<feature type="binding site" evidence="19">
    <location>
        <position position="372"/>
    </location>
    <ligand>
        <name>Zn(2+)</name>
        <dbReference type="ChEBI" id="CHEBI:29105"/>
        <note>catalytic</note>
    </ligand>
</feature>
<dbReference type="InterPro" id="IPR050344">
    <property type="entry name" value="Peptidase_M1_aminopeptidases"/>
</dbReference>
<feature type="domain" description="Peptidase M1 membrane alanine aminopeptidase" evidence="23">
    <location>
        <begin position="275"/>
        <end position="497"/>
    </location>
</feature>
<comment type="subcellular location">
    <subcellularLocation>
        <location evidence="2">Cell membrane</location>
        <topology evidence="2">Lipid-anchor</topology>
        <topology evidence="2">GPI-anchor</topology>
    </subcellularLocation>
</comment>
<dbReference type="InterPro" id="IPR034016">
    <property type="entry name" value="M1_APN-typ"/>
</dbReference>
<evidence type="ECO:0000256" key="6">
    <source>
        <dbReference type="ARBA" id="ARBA00022475"/>
    </source>
</evidence>
<evidence type="ECO:0000256" key="13">
    <source>
        <dbReference type="ARBA" id="ARBA00023049"/>
    </source>
</evidence>
<dbReference type="EMBL" id="AJWK01011047">
    <property type="status" value="NOT_ANNOTATED_CDS"/>
    <property type="molecule type" value="Genomic_DNA"/>
</dbReference>
<evidence type="ECO:0000256" key="9">
    <source>
        <dbReference type="ARBA" id="ARBA00022723"/>
    </source>
</evidence>
<evidence type="ECO:0000256" key="14">
    <source>
        <dbReference type="ARBA" id="ARBA00023136"/>
    </source>
</evidence>
<protein>
    <recommendedName>
        <fullName evidence="5">Aminopeptidase N</fullName>
        <ecNumber evidence="4">3.4.11.2</ecNumber>
    </recommendedName>
</protein>
<feature type="binding site" evidence="19">
    <location>
        <position position="349"/>
    </location>
    <ligand>
        <name>Zn(2+)</name>
        <dbReference type="ChEBI" id="CHEBI:29105"/>
        <note>catalytic</note>
    </ligand>
</feature>
<dbReference type="SUPFAM" id="SSF63737">
    <property type="entry name" value="Leukotriene A4 hydrolase N-terminal domain"/>
    <property type="match status" value="2"/>
</dbReference>
<dbReference type="CDD" id="cd09601">
    <property type="entry name" value="M1_APN-Q_like"/>
    <property type="match status" value="2"/>
</dbReference>
<feature type="chain" id="PRO_5008405732" description="Aminopeptidase N" evidence="22">
    <location>
        <begin position="18"/>
        <end position="1954"/>
    </location>
</feature>
<dbReference type="FunFam" id="1.25.50.20:FF:000001">
    <property type="entry name" value="Aminopeptidase"/>
    <property type="match status" value="1"/>
</dbReference>
<feature type="active site" description="Proton acceptor" evidence="18">
    <location>
        <position position="350"/>
    </location>
</feature>
<evidence type="ECO:0000256" key="22">
    <source>
        <dbReference type="SAM" id="SignalP"/>
    </source>
</evidence>
<keyword evidence="6" id="KW-1003">Cell membrane</keyword>
<feature type="binding site" evidence="19">
    <location>
        <position position="353"/>
    </location>
    <ligand>
        <name>Zn(2+)</name>
        <dbReference type="ChEBI" id="CHEBI:29105"/>
        <note>catalytic</note>
    </ligand>
</feature>
<dbReference type="PRINTS" id="PR00756">
    <property type="entry name" value="ALADIPTASE"/>
</dbReference>
<dbReference type="Gene3D" id="2.60.40.1730">
    <property type="entry name" value="tricorn interacting facor f3 domain"/>
    <property type="match status" value="2"/>
</dbReference>
<accession>A0A1B0CGE2</accession>
<evidence type="ECO:0000313" key="27">
    <source>
        <dbReference type="Proteomes" id="UP000092461"/>
    </source>
</evidence>
<dbReference type="InterPro" id="IPR045357">
    <property type="entry name" value="Aminopeptidase_N-like_N"/>
</dbReference>
<keyword evidence="12 19" id="KW-0862">Zinc</keyword>
<dbReference type="GO" id="GO:0016285">
    <property type="term" value="F:alanyl aminopeptidase activity"/>
    <property type="evidence" value="ECO:0007669"/>
    <property type="project" value="UniProtKB-EC"/>
</dbReference>
<dbReference type="VEuPathDB" id="VectorBase:LLONM1_004895"/>